<dbReference type="Proteomes" id="UP000019225">
    <property type="component" value="Chromosome"/>
</dbReference>
<reference evidence="1 2" key="1">
    <citation type="journal article" date="2014" name="BMC Genomics">
        <title>Complete genome sequence of producer of the glycopeptide antibiotic Aculeximycin Kutzneria albida DSM 43870T, a representative of minor genus of Pseudonocardiaceae.</title>
        <authorList>
            <person name="Rebets Y."/>
            <person name="Tokovenko B."/>
            <person name="Lushchyk I."/>
            <person name="Ruckert C."/>
            <person name="Zaburannyi N."/>
            <person name="Bechthold A."/>
            <person name="Kalinowski J."/>
            <person name="Luzhetskyy A."/>
        </authorList>
    </citation>
    <scope>NUCLEOTIDE SEQUENCE [LARGE SCALE GENOMIC DNA]</scope>
    <source>
        <strain evidence="1">DSM 43870</strain>
    </source>
</reference>
<dbReference type="EMBL" id="CP007155">
    <property type="protein sequence ID" value="AHH97524.1"/>
    <property type="molecule type" value="Genomic_DNA"/>
</dbReference>
<dbReference type="STRING" id="1449976.KALB_4160"/>
<evidence type="ECO:0000313" key="2">
    <source>
        <dbReference type="Proteomes" id="UP000019225"/>
    </source>
</evidence>
<gene>
    <name evidence="1" type="ORF">KALB_4160</name>
</gene>
<dbReference type="PATRIC" id="fig|1449976.3.peg.4192"/>
<dbReference type="InterPro" id="IPR038282">
    <property type="entry name" value="DUF2267_sf"/>
</dbReference>
<sequence length="142" mass="16000">MPTTKASVFDHAVQAANEWVRDVASEFDTDDRKFAYRVLRAWLHTLRDRLTVEASAHFAAQLPELLRGIYYEGWDPSSVPQRYDASAYESRFARDANISLQDVHRAAPAVTAVAQRHLSPGQVSKALDRLPDGIRALLRPQV</sequence>
<dbReference type="InterPro" id="IPR018727">
    <property type="entry name" value="DUF2267"/>
</dbReference>
<accession>W5WH74</accession>
<name>W5WH74_9PSEU</name>
<evidence type="ECO:0008006" key="3">
    <source>
        <dbReference type="Google" id="ProtNLM"/>
    </source>
</evidence>
<protein>
    <recommendedName>
        <fullName evidence="3">DUF2267 domain-containing protein</fullName>
    </recommendedName>
</protein>
<dbReference type="eggNOG" id="COG5502">
    <property type="taxonomic scope" value="Bacteria"/>
</dbReference>
<keyword evidence="2" id="KW-1185">Reference proteome</keyword>
<proteinExistence type="predicted"/>
<dbReference type="Pfam" id="PF10025">
    <property type="entry name" value="DUF2267"/>
    <property type="match status" value="1"/>
</dbReference>
<organism evidence="1 2">
    <name type="scientific">Kutzneria albida DSM 43870</name>
    <dbReference type="NCBI Taxonomy" id="1449976"/>
    <lineage>
        <taxon>Bacteria</taxon>
        <taxon>Bacillati</taxon>
        <taxon>Actinomycetota</taxon>
        <taxon>Actinomycetes</taxon>
        <taxon>Pseudonocardiales</taxon>
        <taxon>Pseudonocardiaceae</taxon>
        <taxon>Kutzneria</taxon>
    </lineage>
</organism>
<dbReference type="KEGG" id="kal:KALB_4160"/>
<dbReference type="OrthoDB" id="20942at2"/>
<dbReference type="AlphaFoldDB" id="W5WH74"/>
<evidence type="ECO:0000313" key="1">
    <source>
        <dbReference type="EMBL" id="AHH97524.1"/>
    </source>
</evidence>
<dbReference type="HOGENOM" id="CLU_112438_0_1_11"/>
<dbReference type="Gene3D" id="1.10.490.110">
    <property type="entry name" value="Uncharacterized conserved protein DUF2267"/>
    <property type="match status" value="1"/>
</dbReference>